<keyword evidence="2" id="KW-1185">Reference proteome</keyword>
<reference evidence="1" key="1">
    <citation type="submission" date="2021-08" db="EMBL/GenBank/DDBJ databases">
        <title>Novel anaerobic bacterium isolated from sea squirt in East Sea, Republic of Korea.</title>
        <authorList>
            <person name="Nguyen T.H."/>
            <person name="Li Z."/>
            <person name="Lee Y.-J."/>
            <person name="Ko J."/>
            <person name="Kim S.-G."/>
        </authorList>
    </citation>
    <scope>NUCLEOTIDE SEQUENCE</scope>
    <source>
        <strain evidence="1">KCTC 25031</strain>
    </source>
</reference>
<accession>A0AC61NRB4</accession>
<keyword evidence="1" id="KW-0547">Nucleotide-binding</keyword>
<protein>
    <submittedName>
        <fullName evidence="1">ABC transporter ATP-binding protein</fullName>
    </submittedName>
</protein>
<keyword evidence="1" id="KW-0067">ATP-binding</keyword>
<sequence>MLRVKDFKRHYGDLLAVDRFSMEANSHEIVGLIGPDGAGKTTILRSIATLQNMEDGEVTIDGLDVRTDFLKIRKRLGYMPGQFSLYPDLSVWENLSFFMDIHGVRYEQCKDAIDPIFSQLAPFKSRKSGQLSGGMKQKLALCCALVNQPSLLLLDEPTTGVDPVSRREFWNILKDYRSQGTSMVVSTPYMDEAMMCDQILLIHEGKVLESGSPKALIEKPRNRSFYQIEGIPSSEIYRFKQNIMRRHPEVFAYLSGKAIRVIAKKEHSLMNILQETLSRVSGIIREVTPDIEDVFMFHLTNRNDV</sequence>
<organism evidence="1 2">
    <name type="scientific">Halosquirtibacter laminarini</name>
    <dbReference type="NCBI Taxonomy" id="3374600"/>
    <lineage>
        <taxon>Bacteria</taxon>
        <taxon>Pseudomonadati</taxon>
        <taxon>Bacteroidota</taxon>
        <taxon>Bacteroidia</taxon>
        <taxon>Marinilabiliales</taxon>
        <taxon>Prolixibacteraceae</taxon>
        <taxon>Halosquirtibacter</taxon>
    </lineage>
</organism>
<proteinExistence type="predicted"/>
<dbReference type="EMBL" id="CP081303">
    <property type="protein sequence ID" value="QZE15609.1"/>
    <property type="molecule type" value="Genomic_DNA"/>
</dbReference>
<name>A0AC61NRB4_9BACT</name>
<gene>
    <name evidence="1" type="ORF">K4L44_07180</name>
</gene>
<evidence type="ECO:0000313" key="1">
    <source>
        <dbReference type="EMBL" id="QZE15609.1"/>
    </source>
</evidence>
<evidence type="ECO:0000313" key="2">
    <source>
        <dbReference type="Proteomes" id="UP000826212"/>
    </source>
</evidence>
<dbReference type="Proteomes" id="UP000826212">
    <property type="component" value="Chromosome"/>
</dbReference>